<dbReference type="AlphaFoldDB" id="A0AAV5KEX4"/>
<sequence>MDVFVPEEYFIRRRMEKRVAAAAAAAASGKESDVAGESSKRVKNEKKSWVQTVQEGNVVSGGAGIGEHFVFSCMSA</sequence>
<organism evidence="2 3">
    <name type="scientific">Rubroshorea leprosula</name>
    <dbReference type="NCBI Taxonomy" id="152421"/>
    <lineage>
        <taxon>Eukaryota</taxon>
        <taxon>Viridiplantae</taxon>
        <taxon>Streptophyta</taxon>
        <taxon>Embryophyta</taxon>
        <taxon>Tracheophyta</taxon>
        <taxon>Spermatophyta</taxon>
        <taxon>Magnoliopsida</taxon>
        <taxon>eudicotyledons</taxon>
        <taxon>Gunneridae</taxon>
        <taxon>Pentapetalae</taxon>
        <taxon>rosids</taxon>
        <taxon>malvids</taxon>
        <taxon>Malvales</taxon>
        <taxon>Dipterocarpaceae</taxon>
        <taxon>Rubroshorea</taxon>
    </lineage>
</organism>
<feature type="region of interest" description="Disordered" evidence="1">
    <location>
        <begin position="25"/>
        <end position="47"/>
    </location>
</feature>
<gene>
    <name evidence="2" type="ORF">SLEP1_g32878</name>
</gene>
<protein>
    <submittedName>
        <fullName evidence="2">Uncharacterized protein</fullName>
    </submittedName>
</protein>
<accession>A0AAV5KEX4</accession>
<keyword evidence="3" id="KW-1185">Reference proteome</keyword>
<feature type="compositionally biased region" description="Basic and acidic residues" evidence="1">
    <location>
        <begin position="30"/>
        <end position="47"/>
    </location>
</feature>
<evidence type="ECO:0000256" key="1">
    <source>
        <dbReference type="SAM" id="MobiDB-lite"/>
    </source>
</evidence>
<proteinExistence type="predicted"/>
<evidence type="ECO:0000313" key="3">
    <source>
        <dbReference type="Proteomes" id="UP001054252"/>
    </source>
</evidence>
<comment type="caution">
    <text evidence="2">The sequence shown here is derived from an EMBL/GenBank/DDBJ whole genome shotgun (WGS) entry which is preliminary data.</text>
</comment>
<reference evidence="2 3" key="1">
    <citation type="journal article" date="2021" name="Commun. Biol.">
        <title>The genome of Shorea leprosula (Dipterocarpaceae) highlights the ecological relevance of drought in aseasonal tropical rainforests.</title>
        <authorList>
            <person name="Ng K.K.S."/>
            <person name="Kobayashi M.J."/>
            <person name="Fawcett J.A."/>
            <person name="Hatakeyama M."/>
            <person name="Paape T."/>
            <person name="Ng C.H."/>
            <person name="Ang C.C."/>
            <person name="Tnah L.H."/>
            <person name="Lee C.T."/>
            <person name="Nishiyama T."/>
            <person name="Sese J."/>
            <person name="O'Brien M.J."/>
            <person name="Copetti D."/>
            <person name="Mohd Noor M.I."/>
            <person name="Ong R.C."/>
            <person name="Putra M."/>
            <person name="Sireger I.Z."/>
            <person name="Indrioko S."/>
            <person name="Kosugi Y."/>
            <person name="Izuno A."/>
            <person name="Isagi Y."/>
            <person name="Lee S.L."/>
            <person name="Shimizu K.K."/>
        </authorList>
    </citation>
    <scope>NUCLEOTIDE SEQUENCE [LARGE SCALE GENOMIC DNA]</scope>
    <source>
        <strain evidence="2">214</strain>
    </source>
</reference>
<name>A0AAV5KEX4_9ROSI</name>
<dbReference type="Proteomes" id="UP001054252">
    <property type="component" value="Unassembled WGS sequence"/>
</dbReference>
<dbReference type="EMBL" id="BPVZ01000062">
    <property type="protein sequence ID" value="GKV23101.1"/>
    <property type="molecule type" value="Genomic_DNA"/>
</dbReference>
<evidence type="ECO:0000313" key="2">
    <source>
        <dbReference type="EMBL" id="GKV23101.1"/>
    </source>
</evidence>